<keyword evidence="5" id="KW-0614">Plasmid</keyword>
<dbReference type="GO" id="GO:0006310">
    <property type="term" value="P:DNA recombination"/>
    <property type="evidence" value="ECO:0007669"/>
    <property type="project" value="UniProtKB-KW"/>
</dbReference>
<dbReference type="GO" id="GO:0032196">
    <property type="term" value="P:transposition"/>
    <property type="evidence" value="ECO:0007669"/>
    <property type="project" value="UniProtKB-KW"/>
</dbReference>
<gene>
    <name evidence="5" type="ORF">DLJ82_7545</name>
</gene>
<evidence type="ECO:0000313" key="6">
    <source>
        <dbReference type="Proteomes" id="UP000251166"/>
    </source>
</evidence>
<keyword evidence="2" id="KW-0238">DNA-binding</keyword>
<dbReference type="PANTHER" id="PTHR35528">
    <property type="entry name" value="BLL1675 PROTEIN"/>
    <property type="match status" value="1"/>
</dbReference>
<organism evidence="5 6">
    <name type="scientific">Rhizobium leguminosarum</name>
    <dbReference type="NCBI Taxonomy" id="384"/>
    <lineage>
        <taxon>Bacteria</taxon>
        <taxon>Pseudomonadati</taxon>
        <taxon>Pseudomonadota</taxon>
        <taxon>Alphaproteobacteria</taxon>
        <taxon>Hyphomicrobiales</taxon>
        <taxon>Rhizobiaceae</taxon>
        <taxon>Rhizobium/Agrobacterium group</taxon>
        <taxon>Rhizobium</taxon>
    </lineage>
</organism>
<reference evidence="5 6" key="1">
    <citation type="submission" date="2018-07" db="EMBL/GenBank/DDBJ databases">
        <title>Rhizobium leguminosarum strain:ATCC 14479 Genome sequencing and assembly.</title>
        <authorList>
            <person name="Chakraborty R."/>
        </authorList>
    </citation>
    <scope>NUCLEOTIDE SEQUENCE [LARGE SCALE GENOMIC DNA]</scope>
    <source>
        <strain evidence="5 6">ATCC 14479</strain>
        <plasmid evidence="6">Plasmid unnamed2</plasmid>
    </source>
</reference>
<dbReference type="EMBL" id="CP030762">
    <property type="protein sequence ID" value="AXA43790.1"/>
    <property type="molecule type" value="Genomic_DNA"/>
</dbReference>
<evidence type="ECO:0000256" key="3">
    <source>
        <dbReference type="ARBA" id="ARBA00023172"/>
    </source>
</evidence>
<dbReference type="GO" id="GO:0003677">
    <property type="term" value="F:DNA binding"/>
    <property type="evidence" value="ECO:0007669"/>
    <property type="project" value="UniProtKB-KW"/>
</dbReference>
<dbReference type="InterPro" id="IPR052183">
    <property type="entry name" value="IS_Transposase"/>
</dbReference>
<name>A0A2Z4YQW1_RHILE</name>
<geneLocation type="plasmid" evidence="5 6">
    <name>unnamed2</name>
</geneLocation>
<evidence type="ECO:0000313" key="5">
    <source>
        <dbReference type="EMBL" id="AXA43790.1"/>
    </source>
</evidence>
<feature type="domain" description="DDE" evidence="4">
    <location>
        <begin position="78"/>
        <end position="115"/>
    </location>
</feature>
<proteinExistence type="predicted"/>
<dbReference type="Pfam" id="PF13610">
    <property type="entry name" value="DDE_Tnp_IS240"/>
    <property type="match status" value="1"/>
</dbReference>
<dbReference type="PANTHER" id="PTHR35528:SF3">
    <property type="entry name" value="BLL1675 PROTEIN"/>
    <property type="match status" value="1"/>
</dbReference>
<evidence type="ECO:0000259" key="4">
    <source>
        <dbReference type="Pfam" id="PF13610"/>
    </source>
</evidence>
<dbReference type="Proteomes" id="UP000251166">
    <property type="component" value="Plasmid unnamed2"/>
</dbReference>
<protein>
    <submittedName>
        <fullName evidence="5">DDE domain family protein</fullName>
    </submittedName>
</protein>
<evidence type="ECO:0000256" key="2">
    <source>
        <dbReference type="ARBA" id="ARBA00023125"/>
    </source>
</evidence>
<dbReference type="InterPro" id="IPR047930">
    <property type="entry name" value="Transpos_IS6"/>
</dbReference>
<dbReference type="AlphaFoldDB" id="A0A2Z4YQW1"/>
<sequence>MSEVSRDPLYRRHRFPAEIIADAVWLYFRFPLSLRMVEDMLASRGIIVTHQTVRSWAEKFGRHFAREIKRRSAGCLGDKWHLDECAVVINGKKQWLWRAVDQGGFVLDVLVQSRRMPRRQSVCCVSCRRLKGGRHGS</sequence>
<evidence type="ECO:0000256" key="1">
    <source>
        <dbReference type="ARBA" id="ARBA00022578"/>
    </source>
</evidence>
<accession>A0A2Z4YQW1</accession>
<keyword evidence="3" id="KW-0233">DNA recombination</keyword>
<dbReference type="NCBIfam" id="NF033587">
    <property type="entry name" value="transpos_IS6"/>
    <property type="match status" value="1"/>
</dbReference>
<dbReference type="InterPro" id="IPR032874">
    <property type="entry name" value="DDE_dom"/>
</dbReference>
<keyword evidence="1" id="KW-0815">Transposition</keyword>